<name>A0A136JF28_9PEZI</name>
<dbReference type="Proteomes" id="UP000070501">
    <property type="component" value="Unassembled WGS sequence"/>
</dbReference>
<protein>
    <recommendedName>
        <fullName evidence="1">Large ribosomal subunit protein mL59 domain-containing protein</fullName>
    </recommendedName>
</protein>
<dbReference type="EMBL" id="KQ964246">
    <property type="protein sequence ID" value="KXJ95747.1"/>
    <property type="molecule type" value="Genomic_DNA"/>
</dbReference>
<evidence type="ECO:0000259" key="1">
    <source>
        <dbReference type="Pfam" id="PF18126"/>
    </source>
</evidence>
<dbReference type="InterPro" id="IPR040922">
    <property type="entry name" value="Ribosomal_mL59_dom"/>
</dbReference>
<proteinExistence type="predicted"/>
<dbReference type="PANTHER" id="PTHR28041:SF1">
    <property type="entry name" value="LARGE RIBOSOMAL SUBUNIT PROTEIN ML59"/>
    <property type="match status" value="1"/>
</dbReference>
<dbReference type="PANTHER" id="PTHR28041">
    <property type="entry name" value="54S RIBOSOMAL PROTEIN L25, MITOCHONDRIAL"/>
    <property type="match status" value="1"/>
</dbReference>
<dbReference type="InterPro" id="IPR037507">
    <property type="entry name" value="Ribosomal_mL59"/>
</dbReference>
<dbReference type="AlphaFoldDB" id="A0A136JF28"/>
<feature type="domain" description="Large ribosomal subunit protein mL59" evidence="1">
    <location>
        <begin position="17"/>
        <end position="149"/>
    </location>
</feature>
<gene>
    <name evidence="2" type="ORF">Micbo1qcDRAFT_157804</name>
</gene>
<accession>A0A136JF28</accession>
<dbReference type="GO" id="GO:0005762">
    <property type="term" value="C:mitochondrial large ribosomal subunit"/>
    <property type="evidence" value="ECO:0007669"/>
    <property type="project" value="InterPro"/>
</dbReference>
<reference evidence="3" key="1">
    <citation type="submission" date="2016-02" db="EMBL/GenBank/DDBJ databases">
        <title>Draft genome sequence of Microdochium bolleyi, a fungal endophyte of beachgrass.</title>
        <authorList>
            <consortium name="DOE Joint Genome Institute"/>
            <person name="David A.S."/>
            <person name="May G."/>
            <person name="Haridas S."/>
            <person name="Lim J."/>
            <person name="Wang M."/>
            <person name="Labutti K."/>
            <person name="Lipzen A."/>
            <person name="Barry K."/>
            <person name="Grigoriev I.V."/>
        </authorList>
    </citation>
    <scope>NUCLEOTIDE SEQUENCE [LARGE SCALE GENOMIC DNA]</scope>
    <source>
        <strain evidence="3">J235TASD1</strain>
    </source>
</reference>
<dbReference type="InParanoid" id="A0A136JF28"/>
<dbReference type="FunCoup" id="A0A136JF28">
    <property type="interactions" value="83"/>
</dbReference>
<evidence type="ECO:0000313" key="2">
    <source>
        <dbReference type="EMBL" id="KXJ95747.1"/>
    </source>
</evidence>
<evidence type="ECO:0000313" key="3">
    <source>
        <dbReference type="Proteomes" id="UP000070501"/>
    </source>
</evidence>
<organism evidence="2 3">
    <name type="scientific">Microdochium bolleyi</name>
    <dbReference type="NCBI Taxonomy" id="196109"/>
    <lineage>
        <taxon>Eukaryota</taxon>
        <taxon>Fungi</taxon>
        <taxon>Dikarya</taxon>
        <taxon>Ascomycota</taxon>
        <taxon>Pezizomycotina</taxon>
        <taxon>Sordariomycetes</taxon>
        <taxon>Xylariomycetidae</taxon>
        <taxon>Xylariales</taxon>
        <taxon>Microdochiaceae</taxon>
        <taxon>Microdochium</taxon>
    </lineage>
</organism>
<sequence>MAAPASRFVELAKQLHPRLQRFLAKYPPSQILPKSTATNTIRDGATPNPFLPHKHPVTGRWHDPEYSLRRQAELVKLAREQGVEELLPFTSKGTEERIRHRVELGLRVRGTGVGQKVKGHRHERMLAPKMEKRRTAMLGMPRLIREWRKIGKAKWSKYPR</sequence>
<dbReference type="OrthoDB" id="18529at2759"/>
<keyword evidence="3" id="KW-1185">Reference proteome</keyword>
<dbReference type="STRING" id="196109.A0A136JF28"/>
<dbReference type="Pfam" id="PF18126">
    <property type="entry name" value="Mitoc_mL59"/>
    <property type="match status" value="1"/>
</dbReference>
<dbReference type="GO" id="GO:0003735">
    <property type="term" value="F:structural constituent of ribosome"/>
    <property type="evidence" value="ECO:0007669"/>
    <property type="project" value="InterPro"/>
</dbReference>